<dbReference type="EMBL" id="RFXN01000015">
    <property type="protein sequence ID" value="NBR93635.1"/>
    <property type="molecule type" value="Genomic_DNA"/>
</dbReference>
<gene>
    <name evidence="1" type="ORF">EBT44_02115</name>
</gene>
<dbReference type="SUPFAM" id="SSF53955">
    <property type="entry name" value="Lysozyme-like"/>
    <property type="match status" value="1"/>
</dbReference>
<comment type="caution">
    <text evidence="1">The sequence shown here is derived from an EMBL/GenBank/DDBJ whole genome shotgun (WGS) entry which is preliminary data.</text>
</comment>
<accession>A0A965GDL2</accession>
<evidence type="ECO:0000313" key="1">
    <source>
        <dbReference type="EMBL" id="NBR93635.1"/>
    </source>
</evidence>
<proteinExistence type="predicted"/>
<name>A0A965GDL2_9PROT</name>
<sequence>MRRAGQAGRSRSISLWESRFPINGALALILALTPTVAQGAEVNTPIPVPTNESSLAVVTPSEPISVEPTPESHLLVATEVLTVGKLTALNLASVARTAFLVQKAKTRNGARYVGELLAEENYGWTGAQWKCLDKLWIKESQWTYTSHNKRTGAHGIPQAYPATKYESIGSDWRKNPVTQIMWGLKYIDVRYGTPCKALNTFYRKRMY</sequence>
<dbReference type="AlphaFoldDB" id="A0A965GDL2"/>
<dbReference type="InterPro" id="IPR023346">
    <property type="entry name" value="Lysozyme-like_dom_sf"/>
</dbReference>
<reference evidence="1" key="1">
    <citation type="submission" date="2018-10" db="EMBL/GenBank/DDBJ databases">
        <title>Iterative Subtractive Binning of Freshwater Chronoseries Metagenomes Recovers Nearly Complete Genomes from over Four Hundred Novel Species.</title>
        <authorList>
            <person name="Rodriguez-R L.M."/>
            <person name="Tsementzi D."/>
            <person name="Luo C."/>
            <person name="Konstantinidis K.T."/>
        </authorList>
    </citation>
    <scope>NUCLEOTIDE SEQUENCE</scope>
    <source>
        <strain evidence="1">WB5_2A_028</strain>
    </source>
</reference>
<dbReference type="Proteomes" id="UP000740727">
    <property type="component" value="Unassembled WGS sequence"/>
</dbReference>
<evidence type="ECO:0000313" key="2">
    <source>
        <dbReference type="Proteomes" id="UP000740727"/>
    </source>
</evidence>
<protein>
    <submittedName>
        <fullName evidence="1">Lytic transglycosylase domain-containing protein</fullName>
    </submittedName>
</protein>
<organism evidence="1 2">
    <name type="scientific">Candidatus Fonsibacter lacus</name>
    <dbReference type="NCBI Taxonomy" id="2576439"/>
    <lineage>
        <taxon>Bacteria</taxon>
        <taxon>Pseudomonadati</taxon>
        <taxon>Pseudomonadota</taxon>
        <taxon>Alphaproteobacteria</taxon>
        <taxon>Candidatus Pelagibacterales</taxon>
        <taxon>Candidatus Pelagibacterales incertae sedis</taxon>
        <taxon>Candidatus Fonsibacter</taxon>
    </lineage>
</organism>